<dbReference type="PANTHER" id="PTHR43537:SF24">
    <property type="entry name" value="GLUCONATE OPERON TRANSCRIPTIONAL REPRESSOR"/>
    <property type="match status" value="1"/>
</dbReference>
<dbReference type="EMBL" id="NHNT01000008">
    <property type="protein sequence ID" value="OUZ38483.1"/>
    <property type="molecule type" value="Genomic_DNA"/>
</dbReference>
<reference evidence="5 6" key="1">
    <citation type="journal article" date="2017" name="Int. J. Syst. Evol. Microbiol.">
        <title>Solibacillus kalamii sp. nov., isolated from a high-efficiency particulate arrestance filter system used in the International Space Station.</title>
        <authorList>
            <person name="Checinska Sielaff A."/>
            <person name="Kumar R.M."/>
            <person name="Pal D."/>
            <person name="Mayilraj S."/>
            <person name="Venkateswaran K."/>
        </authorList>
    </citation>
    <scope>NUCLEOTIDE SEQUENCE [LARGE SCALE GENOMIC DNA]</scope>
    <source>
        <strain evidence="5 6">ISSFR-015</strain>
    </source>
</reference>
<dbReference type="Gene3D" id="1.20.120.530">
    <property type="entry name" value="GntR ligand-binding domain-like"/>
    <property type="match status" value="1"/>
</dbReference>
<dbReference type="PROSITE" id="PS50949">
    <property type="entry name" value="HTH_GNTR"/>
    <property type="match status" value="1"/>
</dbReference>
<dbReference type="Gene3D" id="1.10.10.10">
    <property type="entry name" value="Winged helix-like DNA-binding domain superfamily/Winged helix DNA-binding domain"/>
    <property type="match status" value="1"/>
</dbReference>
<dbReference type="InterPro" id="IPR000524">
    <property type="entry name" value="Tscrpt_reg_HTH_GntR"/>
</dbReference>
<feature type="domain" description="HTH gntR-type" evidence="4">
    <location>
        <begin position="1"/>
        <end position="63"/>
    </location>
</feature>
<dbReference type="RefSeq" id="WP_087617720.1">
    <property type="nucleotide sequence ID" value="NZ_JAFBEY010000006.1"/>
</dbReference>
<sequence>MDAYQYVKERIISGHYQSGERLTEVMLANELEVSRTPVRSALQQLEFDGLVTPLAKGYVVSSFSKEDIQEIYQIRALLEGHAAFEAALNRTEQHIEVLKSANEQFMQYVKHTIAQPDEANMEKIVYFNKQFHDCVNDASGNSYLKKHIEQVVILPLVYRSFYWYDQYELKRSFEAHEAILKAIEARRPERAKSAVQEHIYNALDHILEHIGEE</sequence>
<keyword evidence="2" id="KW-0238">DNA-binding</keyword>
<name>A0ABX3ZFK3_9BACL</name>
<gene>
    <name evidence="5" type="ORF">CBM15_12065</name>
</gene>
<dbReference type="InterPro" id="IPR011711">
    <property type="entry name" value="GntR_C"/>
</dbReference>
<keyword evidence="3" id="KW-0804">Transcription</keyword>
<keyword evidence="1" id="KW-0805">Transcription regulation</keyword>
<evidence type="ECO:0000256" key="3">
    <source>
        <dbReference type="ARBA" id="ARBA00023163"/>
    </source>
</evidence>
<dbReference type="PRINTS" id="PR00035">
    <property type="entry name" value="HTHGNTR"/>
</dbReference>
<dbReference type="SUPFAM" id="SSF48008">
    <property type="entry name" value="GntR ligand-binding domain-like"/>
    <property type="match status" value="1"/>
</dbReference>
<dbReference type="InterPro" id="IPR036390">
    <property type="entry name" value="WH_DNA-bd_sf"/>
</dbReference>
<accession>A0ABX3ZFK3</accession>
<keyword evidence="6" id="KW-1185">Reference proteome</keyword>
<dbReference type="Pfam" id="PF07729">
    <property type="entry name" value="FCD"/>
    <property type="match status" value="1"/>
</dbReference>
<dbReference type="CDD" id="cd07377">
    <property type="entry name" value="WHTH_GntR"/>
    <property type="match status" value="1"/>
</dbReference>
<evidence type="ECO:0000259" key="4">
    <source>
        <dbReference type="PROSITE" id="PS50949"/>
    </source>
</evidence>
<dbReference type="InterPro" id="IPR036388">
    <property type="entry name" value="WH-like_DNA-bd_sf"/>
</dbReference>
<dbReference type="Pfam" id="PF00392">
    <property type="entry name" value="GntR"/>
    <property type="match status" value="1"/>
</dbReference>
<dbReference type="SUPFAM" id="SSF46785">
    <property type="entry name" value="Winged helix' DNA-binding domain"/>
    <property type="match status" value="1"/>
</dbReference>
<proteinExistence type="predicted"/>
<organism evidence="5 6">
    <name type="scientific">Solibacillus kalamii</name>
    <dbReference type="NCBI Taxonomy" id="1748298"/>
    <lineage>
        <taxon>Bacteria</taxon>
        <taxon>Bacillati</taxon>
        <taxon>Bacillota</taxon>
        <taxon>Bacilli</taxon>
        <taxon>Bacillales</taxon>
        <taxon>Caryophanaceae</taxon>
        <taxon>Solibacillus</taxon>
    </lineage>
</organism>
<dbReference type="PANTHER" id="PTHR43537">
    <property type="entry name" value="TRANSCRIPTIONAL REGULATOR, GNTR FAMILY"/>
    <property type="match status" value="1"/>
</dbReference>
<evidence type="ECO:0000313" key="5">
    <source>
        <dbReference type="EMBL" id="OUZ38483.1"/>
    </source>
</evidence>
<dbReference type="InterPro" id="IPR008920">
    <property type="entry name" value="TF_FadR/GntR_C"/>
</dbReference>
<dbReference type="Proteomes" id="UP000196594">
    <property type="component" value="Unassembled WGS sequence"/>
</dbReference>
<dbReference type="SMART" id="SM00895">
    <property type="entry name" value="FCD"/>
    <property type="match status" value="1"/>
</dbReference>
<comment type="caution">
    <text evidence="5">The sequence shown here is derived from an EMBL/GenBank/DDBJ whole genome shotgun (WGS) entry which is preliminary data.</text>
</comment>
<protein>
    <recommendedName>
        <fullName evidence="4">HTH gntR-type domain-containing protein</fullName>
    </recommendedName>
</protein>
<evidence type="ECO:0000313" key="6">
    <source>
        <dbReference type="Proteomes" id="UP000196594"/>
    </source>
</evidence>
<dbReference type="SMART" id="SM00345">
    <property type="entry name" value="HTH_GNTR"/>
    <property type="match status" value="1"/>
</dbReference>
<evidence type="ECO:0000256" key="2">
    <source>
        <dbReference type="ARBA" id="ARBA00023125"/>
    </source>
</evidence>
<evidence type="ECO:0000256" key="1">
    <source>
        <dbReference type="ARBA" id="ARBA00023015"/>
    </source>
</evidence>